<dbReference type="VEuPathDB" id="FungiDB:CLCR_02388"/>
<accession>A0A1C1CEU5</accession>
<dbReference type="OrthoDB" id="337660at2759"/>
<dbReference type="AlphaFoldDB" id="A0A1C1CEU5"/>
<dbReference type="SMART" id="SM00268">
    <property type="entry name" value="ACTIN"/>
    <property type="match status" value="1"/>
</dbReference>
<dbReference type="Pfam" id="PF00022">
    <property type="entry name" value="Actin"/>
    <property type="match status" value="1"/>
</dbReference>
<reference evidence="4" key="1">
    <citation type="submission" date="2015-07" db="EMBL/GenBank/DDBJ databases">
        <authorList>
            <person name="Teixeira M.M."/>
            <person name="Souza R.C."/>
            <person name="Almeida L.G."/>
            <person name="Vicente V.A."/>
            <person name="de Hoog S."/>
            <person name="Bocca A.L."/>
            <person name="de Almeida S.R."/>
            <person name="Vasconcelos A.T."/>
            <person name="Felipe M.S."/>
        </authorList>
    </citation>
    <scope>NUCLEOTIDE SEQUENCE [LARGE SCALE GENOMIC DNA]</scope>
    <source>
        <strain evidence="4">KSF</strain>
    </source>
</reference>
<dbReference type="STRING" id="86049.A0A1C1CEU5"/>
<evidence type="ECO:0000256" key="1">
    <source>
        <dbReference type="RuleBase" id="RU000487"/>
    </source>
</evidence>
<dbReference type="EMBL" id="LGRB01000014">
    <property type="protein sequence ID" value="OCT46976.1"/>
    <property type="molecule type" value="Genomic_DNA"/>
</dbReference>
<feature type="compositionally biased region" description="Polar residues" evidence="2">
    <location>
        <begin position="18"/>
        <end position="42"/>
    </location>
</feature>
<dbReference type="Gene3D" id="3.30.420.40">
    <property type="match status" value="2"/>
</dbReference>
<name>A0A1C1CEU5_9EURO</name>
<protein>
    <submittedName>
        <fullName evidence="3">Putative actin-related protein RO7</fullName>
    </submittedName>
</protein>
<dbReference type="SUPFAM" id="SSF53067">
    <property type="entry name" value="Actin-like ATPase domain"/>
    <property type="match status" value="2"/>
</dbReference>
<keyword evidence="4" id="KW-1185">Reference proteome</keyword>
<evidence type="ECO:0000256" key="2">
    <source>
        <dbReference type="SAM" id="MobiDB-lite"/>
    </source>
</evidence>
<dbReference type="Proteomes" id="UP000094526">
    <property type="component" value="Unassembled WGS sequence"/>
</dbReference>
<evidence type="ECO:0000313" key="3">
    <source>
        <dbReference type="EMBL" id="OCT46976.1"/>
    </source>
</evidence>
<proteinExistence type="inferred from homology"/>
<dbReference type="Gene3D" id="3.90.640.10">
    <property type="entry name" value="Actin, Chain A, domain 4"/>
    <property type="match status" value="1"/>
</dbReference>
<dbReference type="PANTHER" id="PTHR11937">
    <property type="entry name" value="ACTIN"/>
    <property type="match status" value="1"/>
</dbReference>
<feature type="region of interest" description="Disordered" evidence="2">
    <location>
        <begin position="1"/>
        <end position="44"/>
    </location>
</feature>
<dbReference type="InterPro" id="IPR004000">
    <property type="entry name" value="Actin"/>
</dbReference>
<dbReference type="InterPro" id="IPR043129">
    <property type="entry name" value="ATPase_NBD"/>
</dbReference>
<comment type="caution">
    <text evidence="3">The sequence shown here is derived from an EMBL/GenBank/DDBJ whole genome shotgun (WGS) entry which is preliminary data.</text>
</comment>
<sequence>MASTVASAIRPGLREGTSRQQSGSPHTPTGRFVSSAQSSPGSYSFRAEEDPIIIELDPRGLSAGFQGESGPQCYIPFSPQNSRRVGDYRVFLPGFRRRREDIAVKSREYELWRNDLIDVDLGLLEDKLERVVREAYNKHLLVDAGAARLVLVLPSLVPHPVLSTILTLLFERWKCASITLFPAPTMIVAGAGLRSGLVVDVGWEETVITAIYEYREVHVRRSIQAMKALTVKIGALLDAIRKDQDGTTRDTLVLDFDFVEEFISRAGLCHALLPVRGESLAAKTEAMNLEDRSSVGPAENATASLMIDWPTDTSSQSITIPLQPLHQACLNTLITITPRSEEYPDDHEQSISQLLYRSLLALSADVRSICMSRIIFTGRGANVAGLAQHILDTTDSIIQEHGWTPVRGEHFKSKRSGLAELAQARAVPADVKHDMTLPGTDDFVEERLFKQRSKNAFPPVPAVLRQVNSVGPWAGASLIASLKAKSFVEIERERFLSHGLAGAHRDFDPSSLLQQRNTATKGHERTSWTLAGWG</sequence>
<dbReference type="eggNOG" id="KOG0676">
    <property type="taxonomic scope" value="Eukaryota"/>
</dbReference>
<evidence type="ECO:0000313" key="4">
    <source>
        <dbReference type="Proteomes" id="UP000094526"/>
    </source>
</evidence>
<organism evidence="3 4">
    <name type="scientific">Cladophialophora carrionii</name>
    <dbReference type="NCBI Taxonomy" id="86049"/>
    <lineage>
        <taxon>Eukaryota</taxon>
        <taxon>Fungi</taxon>
        <taxon>Dikarya</taxon>
        <taxon>Ascomycota</taxon>
        <taxon>Pezizomycotina</taxon>
        <taxon>Eurotiomycetes</taxon>
        <taxon>Chaetothyriomycetidae</taxon>
        <taxon>Chaetothyriales</taxon>
        <taxon>Herpotrichiellaceae</taxon>
        <taxon>Cladophialophora</taxon>
    </lineage>
</organism>
<comment type="similarity">
    <text evidence="1">Belongs to the actin family.</text>
</comment>
<gene>
    <name evidence="3" type="ORF">CLCR_02388</name>
</gene>
<dbReference type="VEuPathDB" id="FungiDB:G647_02444"/>